<reference evidence="3 4" key="1">
    <citation type="submission" date="2021-04" db="EMBL/GenBank/DDBJ databases">
        <title>The genome sequence of type strain Ideonella paludis KCTC 32238.</title>
        <authorList>
            <person name="Liu Y."/>
        </authorList>
    </citation>
    <scope>NUCLEOTIDE SEQUENCE [LARGE SCALE GENOMIC DNA]</scope>
    <source>
        <strain evidence="3 4">KCTC 32238</strain>
    </source>
</reference>
<evidence type="ECO:0000259" key="2">
    <source>
        <dbReference type="Pfam" id="PF13464"/>
    </source>
</evidence>
<name>A0ABS5DUV7_9BURK</name>
<comment type="caution">
    <text evidence="3">The sequence shown here is derived from an EMBL/GenBank/DDBJ whole genome shotgun (WGS) entry which is preliminary data.</text>
</comment>
<dbReference type="Pfam" id="PF13464">
    <property type="entry name" value="RodZ_C"/>
    <property type="match status" value="1"/>
</dbReference>
<feature type="domain" description="Cytoskeleton protein RodZ-like C-terminal" evidence="2">
    <location>
        <begin position="239"/>
        <end position="310"/>
    </location>
</feature>
<dbReference type="PANTHER" id="PTHR34475:SF1">
    <property type="entry name" value="CYTOSKELETON PROTEIN RODZ"/>
    <property type="match status" value="1"/>
</dbReference>
<gene>
    <name evidence="3" type="ORF">KAK11_06220</name>
</gene>
<keyword evidence="4" id="KW-1185">Reference proteome</keyword>
<accession>A0ABS5DUV7</accession>
<keyword evidence="1" id="KW-1133">Transmembrane helix</keyword>
<dbReference type="InterPro" id="IPR025194">
    <property type="entry name" value="RodZ-like_C"/>
</dbReference>
<evidence type="ECO:0000313" key="3">
    <source>
        <dbReference type="EMBL" id="MBQ0934917.1"/>
    </source>
</evidence>
<dbReference type="PANTHER" id="PTHR34475">
    <property type="match status" value="1"/>
</dbReference>
<proteinExistence type="predicted"/>
<dbReference type="EMBL" id="JAGQDG010000002">
    <property type="protein sequence ID" value="MBQ0934917.1"/>
    <property type="molecule type" value="Genomic_DNA"/>
</dbReference>
<dbReference type="Proteomes" id="UP000672097">
    <property type="component" value="Unassembled WGS sequence"/>
</dbReference>
<dbReference type="Gene3D" id="1.10.260.40">
    <property type="entry name" value="lambda repressor-like DNA-binding domains"/>
    <property type="match status" value="1"/>
</dbReference>
<evidence type="ECO:0000313" key="4">
    <source>
        <dbReference type="Proteomes" id="UP000672097"/>
    </source>
</evidence>
<sequence>MSEQAPRDTEPQTSAGSMIRAARQAQGIQLVSLAAQLKIAPRKLEALENDQLEELQGPTFVRALAQAACRVLKMDPAPVLARLPRHESSTLEQVSGGLNAPFKERGGNRILAQWVSDNRWILLLGAALVLGALVLFWAPPGFGLNSLRASATAAVGQAASAGLATAEPAASAVNAPAAEPTLAVPQSAVASAPAASAAVLTPYVPQAVASGITSAPQAPGAASGPVLASLPQGSSVTIQIAATEASWVEVRDSQGKVVFSRQLQAGEIAGLEGVFPMRVKIGNAAGTTLSVRGQAVDLGPVTRDNVARLELK</sequence>
<dbReference type="RefSeq" id="WP_210807328.1">
    <property type="nucleotide sequence ID" value="NZ_JAGQDG010000002.1"/>
</dbReference>
<evidence type="ECO:0000256" key="1">
    <source>
        <dbReference type="SAM" id="Phobius"/>
    </source>
</evidence>
<organism evidence="3 4">
    <name type="scientific">Ideonella paludis</name>
    <dbReference type="NCBI Taxonomy" id="1233411"/>
    <lineage>
        <taxon>Bacteria</taxon>
        <taxon>Pseudomonadati</taxon>
        <taxon>Pseudomonadota</taxon>
        <taxon>Betaproteobacteria</taxon>
        <taxon>Burkholderiales</taxon>
        <taxon>Sphaerotilaceae</taxon>
        <taxon>Ideonella</taxon>
    </lineage>
</organism>
<dbReference type="InterPro" id="IPR010982">
    <property type="entry name" value="Lambda_DNA-bd_dom_sf"/>
</dbReference>
<keyword evidence="1" id="KW-0812">Transmembrane</keyword>
<keyword evidence="1" id="KW-0472">Membrane</keyword>
<dbReference type="InterPro" id="IPR050400">
    <property type="entry name" value="Bact_Cytoskel_RodZ"/>
</dbReference>
<dbReference type="Pfam" id="PF13413">
    <property type="entry name" value="HTH_25"/>
    <property type="match status" value="1"/>
</dbReference>
<protein>
    <submittedName>
        <fullName evidence="3">DUF4115 domain-containing protein</fullName>
    </submittedName>
</protein>
<feature type="transmembrane region" description="Helical" evidence="1">
    <location>
        <begin position="120"/>
        <end position="138"/>
    </location>
</feature>